<evidence type="ECO:0000313" key="2">
    <source>
        <dbReference type="Proteomes" id="UP000199125"/>
    </source>
</evidence>
<sequence>MNTPTFPLPSPAPSDPAVLRRGFAGVDCWIFDLDNTLYAPEIRLFSQIEARMTAYVARLLSVDLAEASRLRVHYWREHGTTLAGLMAHHRIDPEPYLAEVHDIDLGALVPDAALTAALNALPGRRIVHTNADSVYAGRVLARRQLVFDAIHGIGETGYHPKPDPRSFAAVLDAHGLDPSRCAMFEDDPRNLQVPHSLGMRTILVGAGHHGPDGSAQDRDPGHHVQWHTQDLTGFVATLAAALADVASSQATL</sequence>
<keyword evidence="2" id="KW-1185">Reference proteome</keyword>
<dbReference type="Proteomes" id="UP000199125">
    <property type="component" value="Unassembled WGS sequence"/>
</dbReference>
<dbReference type="NCBIfam" id="TIGR01509">
    <property type="entry name" value="HAD-SF-IA-v3"/>
    <property type="match status" value="1"/>
</dbReference>
<name>A0A1H6JNQ9_9RHOB</name>
<dbReference type="GO" id="GO:0016787">
    <property type="term" value="F:hydrolase activity"/>
    <property type="evidence" value="ECO:0007669"/>
    <property type="project" value="UniProtKB-KW"/>
</dbReference>
<evidence type="ECO:0000313" key="1">
    <source>
        <dbReference type="EMBL" id="SEH64048.1"/>
    </source>
</evidence>
<dbReference type="InterPro" id="IPR036412">
    <property type="entry name" value="HAD-like_sf"/>
</dbReference>
<dbReference type="Gene3D" id="3.40.50.1000">
    <property type="entry name" value="HAD superfamily/HAD-like"/>
    <property type="match status" value="1"/>
</dbReference>
<dbReference type="InterPro" id="IPR006439">
    <property type="entry name" value="HAD-SF_hydro_IA"/>
</dbReference>
<dbReference type="SFLD" id="SFLDG01129">
    <property type="entry name" value="C1.5:_HAD__Beta-PGM__Phosphata"/>
    <property type="match status" value="1"/>
</dbReference>
<organism evidence="1 2">
    <name type="scientific">Paracoccus alkenifer</name>
    <dbReference type="NCBI Taxonomy" id="65735"/>
    <lineage>
        <taxon>Bacteria</taxon>
        <taxon>Pseudomonadati</taxon>
        <taxon>Pseudomonadota</taxon>
        <taxon>Alphaproteobacteria</taxon>
        <taxon>Rhodobacterales</taxon>
        <taxon>Paracoccaceae</taxon>
        <taxon>Paracoccus</taxon>
    </lineage>
</organism>
<gene>
    <name evidence="1" type="ORF">SAMN04488075_0526</name>
</gene>
<dbReference type="AlphaFoldDB" id="A0A1H6JNQ9"/>
<dbReference type="SUPFAM" id="SSF56784">
    <property type="entry name" value="HAD-like"/>
    <property type="match status" value="1"/>
</dbReference>
<dbReference type="Gene3D" id="1.10.150.450">
    <property type="match status" value="1"/>
</dbReference>
<dbReference type="SFLD" id="SFLDS00003">
    <property type="entry name" value="Haloacid_Dehalogenase"/>
    <property type="match status" value="1"/>
</dbReference>
<dbReference type="InterPro" id="IPR023214">
    <property type="entry name" value="HAD_sf"/>
</dbReference>
<accession>A0A1H6JNQ9</accession>
<dbReference type="OrthoDB" id="9803141at2"/>
<dbReference type="EMBL" id="FNXG01000001">
    <property type="protein sequence ID" value="SEH64048.1"/>
    <property type="molecule type" value="Genomic_DNA"/>
</dbReference>
<dbReference type="STRING" id="65735.SAMN04488075_0526"/>
<dbReference type="RefSeq" id="WP_090845035.1">
    <property type="nucleotide sequence ID" value="NZ_FNXG01000001.1"/>
</dbReference>
<keyword evidence="1" id="KW-0378">Hydrolase</keyword>
<dbReference type="PANTHER" id="PTHR12725:SF117">
    <property type="entry name" value="HALOACID DEHALOGENASE-LIKE HYDROLASE"/>
    <property type="match status" value="1"/>
</dbReference>
<dbReference type="InterPro" id="IPR010237">
    <property type="entry name" value="Pyr-5-nucltdase"/>
</dbReference>
<dbReference type="SFLD" id="SFLDG01132">
    <property type="entry name" value="C1.5.3:_5'-Nucleotidase_Like"/>
    <property type="match status" value="1"/>
</dbReference>
<protein>
    <submittedName>
        <fullName evidence="1">Putative hydrolase of the HAD superfamily</fullName>
    </submittedName>
</protein>
<dbReference type="PANTHER" id="PTHR12725">
    <property type="entry name" value="HALOACID DEHALOGENASE-LIKE HYDROLASE"/>
    <property type="match status" value="1"/>
</dbReference>
<dbReference type="NCBIfam" id="TIGR01993">
    <property type="entry name" value="Pyr-5-nucltdase"/>
    <property type="match status" value="1"/>
</dbReference>
<proteinExistence type="predicted"/>
<reference evidence="2" key="1">
    <citation type="submission" date="2016-10" db="EMBL/GenBank/DDBJ databases">
        <authorList>
            <person name="Varghese N."/>
            <person name="Submissions S."/>
        </authorList>
    </citation>
    <scope>NUCLEOTIDE SEQUENCE [LARGE SCALE GENOMIC DNA]</scope>
    <source>
        <strain evidence="2">DSM 11593</strain>
    </source>
</reference>
<dbReference type="Pfam" id="PF00702">
    <property type="entry name" value="Hydrolase"/>
    <property type="match status" value="1"/>
</dbReference>